<dbReference type="Proteomes" id="UP001595752">
    <property type="component" value="Unassembled WGS sequence"/>
</dbReference>
<organism evidence="2 3">
    <name type="scientific">Bacillus songklensis</name>
    <dbReference type="NCBI Taxonomy" id="1069116"/>
    <lineage>
        <taxon>Bacteria</taxon>
        <taxon>Bacillati</taxon>
        <taxon>Bacillota</taxon>
        <taxon>Bacilli</taxon>
        <taxon>Bacillales</taxon>
        <taxon>Bacillaceae</taxon>
        <taxon>Bacillus</taxon>
    </lineage>
</organism>
<dbReference type="PANTHER" id="PTHR40446:SF2">
    <property type="entry name" value="N-ACETYLGLUCOSAMINE-1-PHOSPHODIESTER ALPHA-N-ACETYLGLUCOSAMINIDASE"/>
    <property type="match status" value="1"/>
</dbReference>
<evidence type="ECO:0000313" key="2">
    <source>
        <dbReference type="EMBL" id="MFC3883600.1"/>
    </source>
</evidence>
<accession>A0ABV8B109</accession>
<dbReference type="Gene3D" id="3.30.70.1070">
    <property type="entry name" value="Sporulation related repeat"/>
    <property type="match status" value="1"/>
</dbReference>
<proteinExistence type="predicted"/>
<dbReference type="EMBL" id="JBHRZT010000032">
    <property type="protein sequence ID" value="MFC3883600.1"/>
    <property type="molecule type" value="Genomic_DNA"/>
</dbReference>
<reference evidence="3" key="1">
    <citation type="journal article" date="2019" name="Int. J. Syst. Evol. Microbiol.">
        <title>The Global Catalogue of Microorganisms (GCM) 10K type strain sequencing project: providing services to taxonomists for standard genome sequencing and annotation.</title>
        <authorList>
            <consortium name="The Broad Institute Genomics Platform"/>
            <consortium name="The Broad Institute Genome Sequencing Center for Infectious Disease"/>
            <person name="Wu L."/>
            <person name="Ma J."/>
        </authorList>
    </citation>
    <scope>NUCLEOTIDE SEQUENCE [LARGE SCALE GENOMIC DNA]</scope>
    <source>
        <strain evidence="3">CCUG 61889</strain>
    </source>
</reference>
<dbReference type="InterPro" id="IPR007730">
    <property type="entry name" value="SPOR-like_dom"/>
</dbReference>
<protein>
    <submittedName>
        <fullName evidence="2">Phosphodiester glycosidase family protein</fullName>
    </submittedName>
</protein>
<evidence type="ECO:0000313" key="3">
    <source>
        <dbReference type="Proteomes" id="UP001595752"/>
    </source>
</evidence>
<dbReference type="GO" id="GO:0016798">
    <property type="term" value="F:hydrolase activity, acting on glycosyl bonds"/>
    <property type="evidence" value="ECO:0007669"/>
    <property type="project" value="UniProtKB-KW"/>
</dbReference>
<keyword evidence="2" id="KW-0326">Glycosidase</keyword>
<dbReference type="InterPro" id="IPR018711">
    <property type="entry name" value="NAGPA"/>
</dbReference>
<dbReference type="SUPFAM" id="SSF110997">
    <property type="entry name" value="Sporulation related repeat"/>
    <property type="match status" value="1"/>
</dbReference>
<sequence length="540" mass="57918">MISKLKEEDLQVRQYNPKKFKALFALPAMAAVALTAAVTPPIMAHPSVVQASETAEKSLPLGNPSLAESREETKIAPGLTHTHITRGYQSEKDVFIVDVGFFEEKQEAQLLMKKLEADGYDPRMEIIHERASDDNEKGPLGYLVRIGSFKEEKDAATQKDELKGKGYDKSRVVYSGGDGGKTTGPWAINVLEIDPTKFTGKITPELGTEAVPGKEKLTSIAARTKALAAVNGGYFVMGPNDGTEGDLAGVSMMNGHLISEAVNGRTSLILSNQNAKIAAVETHLQAIVSDGAKREIDGYNRKPGLIRGCGGIGDTTDTPKHDFTCTDPGELIVFTPAFGQTTEPGEGVEVVLNSAKEVMEVRDHRGGKIPNDGMVLSGKEDAADWLLSHAKPGTKMDIDNRILADGKPLPVDKTVGIVNGGPRLLQHGRVNIDAANEGFHWNDNPEFYYRFGERRNPRTLAGVTNDGKILLVTIDGHQPGYSVGANFEESARIMQALGAKDAVNLDGGGSTTMTIGSELINRPSDSTGERPIGDAIVLLP</sequence>
<keyword evidence="2" id="KW-0378">Hydrolase</keyword>
<dbReference type="Pfam" id="PF05036">
    <property type="entry name" value="SPOR"/>
    <property type="match status" value="1"/>
</dbReference>
<dbReference type="Pfam" id="PF09992">
    <property type="entry name" value="NAGPA"/>
    <property type="match status" value="1"/>
</dbReference>
<gene>
    <name evidence="2" type="ORF">ACFOU2_08790</name>
</gene>
<feature type="domain" description="SPOR" evidence="1">
    <location>
        <begin position="89"/>
        <end position="175"/>
    </location>
</feature>
<keyword evidence="3" id="KW-1185">Reference proteome</keyword>
<dbReference type="InterPro" id="IPR036680">
    <property type="entry name" value="SPOR-like_sf"/>
</dbReference>
<comment type="caution">
    <text evidence="2">The sequence shown here is derived from an EMBL/GenBank/DDBJ whole genome shotgun (WGS) entry which is preliminary data.</text>
</comment>
<dbReference type="PANTHER" id="PTHR40446">
    <property type="entry name" value="N-ACETYLGLUCOSAMINE-1-PHOSPHODIESTER ALPHA-N-ACETYLGLUCOSAMINIDASE"/>
    <property type="match status" value="1"/>
</dbReference>
<dbReference type="PROSITE" id="PS51724">
    <property type="entry name" value="SPOR"/>
    <property type="match status" value="1"/>
</dbReference>
<name>A0ABV8B109_9BACI</name>
<evidence type="ECO:0000259" key="1">
    <source>
        <dbReference type="PROSITE" id="PS51724"/>
    </source>
</evidence>